<accession>A0A7W7D9Q3</accession>
<evidence type="ECO:0000313" key="2">
    <source>
        <dbReference type="Proteomes" id="UP000542210"/>
    </source>
</evidence>
<name>A0A7W7D9Q3_9ACTN</name>
<organism evidence="1 2">
    <name type="scientific">Sphaerisporangium siamense</name>
    <dbReference type="NCBI Taxonomy" id="795645"/>
    <lineage>
        <taxon>Bacteria</taxon>
        <taxon>Bacillati</taxon>
        <taxon>Actinomycetota</taxon>
        <taxon>Actinomycetes</taxon>
        <taxon>Streptosporangiales</taxon>
        <taxon>Streptosporangiaceae</taxon>
        <taxon>Sphaerisporangium</taxon>
    </lineage>
</organism>
<keyword evidence="2" id="KW-1185">Reference proteome</keyword>
<reference evidence="1 2" key="1">
    <citation type="submission" date="2020-08" db="EMBL/GenBank/DDBJ databases">
        <title>Sequencing the genomes of 1000 actinobacteria strains.</title>
        <authorList>
            <person name="Klenk H.-P."/>
        </authorList>
    </citation>
    <scope>NUCLEOTIDE SEQUENCE [LARGE SCALE GENOMIC DNA]</scope>
    <source>
        <strain evidence="1 2">DSM 45784</strain>
    </source>
</reference>
<sequence length="59" mass="6466">MSATLGQDADDPKAGMTLAELRELVDRADRMQLPGDTLVTGRTTMRGRIRALALQEPVR</sequence>
<dbReference type="Proteomes" id="UP000542210">
    <property type="component" value="Unassembled WGS sequence"/>
</dbReference>
<dbReference type="RefSeq" id="WP_184882388.1">
    <property type="nucleotide sequence ID" value="NZ_BOOV01000033.1"/>
</dbReference>
<dbReference type="EMBL" id="JACHND010000001">
    <property type="protein sequence ID" value="MBB4702544.1"/>
    <property type="molecule type" value="Genomic_DNA"/>
</dbReference>
<evidence type="ECO:0000313" key="1">
    <source>
        <dbReference type="EMBL" id="MBB4702544.1"/>
    </source>
</evidence>
<comment type="caution">
    <text evidence="1">The sequence shown here is derived from an EMBL/GenBank/DDBJ whole genome shotgun (WGS) entry which is preliminary data.</text>
</comment>
<gene>
    <name evidence="1" type="ORF">BJ982_004088</name>
</gene>
<proteinExistence type="predicted"/>
<dbReference type="AlphaFoldDB" id="A0A7W7D9Q3"/>
<protein>
    <submittedName>
        <fullName evidence="1">Uncharacterized protein</fullName>
    </submittedName>
</protein>